<accession>A0ABU4WNU4</accession>
<dbReference type="Gene3D" id="2.30.110.10">
    <property type="entry name" value="Electron Transport, Fmn-binding Protein, Chain A"/>
    <property type="match status" value="1"/>
</dbReference>
<dbReference type="Proteomes" id="UP001285244">
    <property type="component" value="Unassembled WGS sequence"/>
</dbReference>
<protein>
    <submittedName>
        <fullName evidence="1">Pyridoxamine 5'-phosphate oxidase family protein</fullName>
    </submittedName>
</protein>
<organism evidence="1 2">
    <name type="scientific">Absicoccus intestinalis</name>
    <dbReference type="NCBI Taxonomy" id="2926319"/>
    <lineage>
        <taxon>Bacteria</taxon>
        <taxon>Bacillati</taxon>
        <taxon>Bacillota</taxon>
        <taxon>Erysipelotrichia</taxon>
        <taxon>Erysipelotrichales</taxon>
        <taxon>Erysipelotrichaceae</taxon>
        <taxon>Absicoccus</taxon>
    </lineage>
</organism>
<proteinExistence type="predicted"/>
<dbReference type="EMBL" id="JALBUS010000005">
    <property type="protein sequence ID" value="MDX8417089.1"/>
    <property type="molecule type" value="Genomic_DNA"/>
</dbReference>
<dbReference type="InterPro" id="IPR012349">
    <property type="entry name" value="Split_barrel_FMN-bd"/>
</dbReference>
<dbReference type="SUPFAM" id="SSF50475">
    <property type="entry name" value="FMN-binding split barrel"/>
    <property type="match status" value="1"/>
</dbReference>
<dbReference type="RefSeq" id="WP_320325388.1">
    <property type="nucleotide sequence ID" value="NZ_JALBUS010000005.1"/>
</dbReference>
<reference evidence="1 2" key="1">
    <citation type="submission" date="2022-03" db="EMBL/GenBank/DDBJ databases">
        <title>Novel taxa within the pig intestine.</title>
        <authorList>
            <person name="Wylensek D."/>
            <person name="Bishof K."/>
            <person name="Afrizal A."/>
            <person name="Clavel T."/>
        </authorList>
    </citation>
    <scope>NUCLEOTIDE SEQUENCE [LARGE SCALE GENOMIC DNA]</scope>
    <source>
        <strain evidence="1 2">Cla-KB-P134</strain>
    </source>
</reference>
<name>A0ABU4WNU4_9FIRM</name>
<keyword evidence="2" id="KW-1185">Reference proteome</keyword>
<gene>
    <name evidence="1" type="ORF">MOZ64_04415</name>
</gene>
<sequence length="171" mass="20086">MTNQEYEQAISFWTRKEEAEKQMNPEVLYSWIHTYLSSHKILALATGAKDFIRCTPLEYTWHDDALWIFTEGGLKFRGLRENRHVAAAVFDTNLSFGELKSIQIEGQIQIPERFSDAYKKEAAFRHIPIHTLQSLSEPMWLLQLIPTEITCLNSHFKKEGFQSRQIWKPKK</sequence>
<evidence type="ECO:0000313" key="2">
    <source>
        <dbReference type="Proteomes" id="UP001285244"/>
    </source>
</evidence>
<comment type="caution">
    <text evidence="1">The sequence shown here is derived from an EMBL/GenBank/DDBJ whole genome shotgun (WGS) entry which is preliminary data.</text>
</comment>
<evidence type="ECO:0000313" key="1">
    <source>
        <dbReference type="EMBL" id="MDX8417089.1"/>
    </source>
</evidence>